<dbReference type="OMA" id="CSCEMIL"/>
<dbReference type="InterPro" id="IPR050554">
    <property type="entry name" value="Met_Synthase/Corrinoid"/>
</dbReference>
<dbReference type="GO" id="GO:0046872">
    <property type="term" value="F:metal ion binding"/>
    <property type="evidence" value="ECO:0007669"/>
    <property type="project" value="UniProtKB-KW"/>
</dbReference>
<dbReference type="OrthoDB" id="261426at2759"/>
<evidence type="ECO:0000256" key="1">
    <source>
        <dbReference type="ARBA" id="ARBA00022723"/>
    </source>
</evidence>
<protein>
    <recommendedName>
        <fullName evidence="3">B12-binding domain-containing protein</fullName>
    </recommendedName>
</protein>
<evidence type="ECO:0000313" key="5">
    <source>
        <dbReference type="Proteomes" id="UP000266841"/>
    </source>
</evidence>
<dbReference type="eggNOG" id="KOG1579">
    <property type="taxonomic scope" value="Eukaryota"/>
</dbReference>
<dbReference type="Gene3D" id="3.40.50.280">
    <property type="entry name" value="Cobalamin-binding domain"/>
    <property type="match status" value="1"/>
</dbReference>
<dbReference type="InterPro" id="IPR006158">
    <property type="entry name" value="Cobalamin-bd"/>
</dbReference>
<sequence>MCSCEMILEKAKEYNVDVIGLSGLITPSLDEMVTVAKEMSKAGFKQPLLIGGATTSKMHTAVKISPNYFTDEHPVIHVLDASRSVTVVSSLLNEETKADYVADIEEEYDELREDYYAGLEDRYFLTFDQAKKQKIDIDFDAVPVAPQPNKLGVTVIDNVSLEDVVPYIDWVSELSALIAMTVCSSLCHVSM</sequence>
<proteinExistence type="predicted"/>
<gene>
    <name evidence="4" type="ORF">THAOC_01332</name>
</gene>
<dbReference type="GO" id="GO:0046653">
    <property type="term" value="P:tetrahydrofolate metabolic process"/>
    <property type="evidence" value="ECO:0007669"/>
    <property type="project" value="TreeGrafter"/>
</dbReference>
<dbReference type="SUPFAM" id="SSF52242">
    <property type="entry name" value="Cobalamin (vitamin B12)-binding domain"/>
    <property type="match status" value="1"/>
</dbReference>
<dbReference type="Proteomes" id="UP000266841">
    <property type="component" value="Unassembled WGS sequence"/>
</dbReference>
<evidence type="ECO:0000313" key="4">
    <source>
        <dbReference type="EMBL" id="EJK76878.1"/>
    </source>
</evidence>
<keyword evidence="5" id="KW-1185">Reference proteome</keyword>
<feature type="domain" description="B12-binding" evidence="3">
    <location>
        <begin position="1"/>
        <end position="102"/>
    </location>
</feature>
<dbReference type="GO" id="GO:0008705">
    <property type="term" value="F:methionine synthase activity"/>
    <property type="evidence" value="ECO:0007669"/>
    <property type="project" value="TreeGrafter"/>
</dbReference>
<dbReference type="GO" id="GO:0005829">
    <property type="term" value="C:cytosol"/>
    <property type="evidence" value="ECO:0007669"/>
    <property type="project" value="TreeGrafter"/>
</dbReference>
<keyword evidence="1" id="KW-0479">Metal-binding</keyword>
<keyword evidence="2" id="KW-0170">Cobalt</keyword>
<dbReference type="GO" id="GO:0050667">
    <property type="term" value="P:homocysteine metabolic process"/>
    <property type="evidence" value="ECO:0007669"/>
    <property type="project" value="TreeGrafter"/>
</dbReference>
<accession>K0TDT0</accession>
<dbReference type="PANTHER" id="PTHR45833:SF1">
    <property type="entry name" value="METHIONINE SYNTHASE"/>
    <property type="match status" value="1"/>
</dbReference>
<name>K0TDT0_THAOC</name>
<reference evidence="4 5" key="1">
    <citation type="journal article" date="2012" name="Genome Biol.">
        <title>Genome and low-iron response of an oceanic diatom adapted to chronic iron limitation.</title>
        <authorList>
            <person name="Lommer M."/>
            <person name="Specht M."/>
            <person name="Roy A.S."/>
            <person name="Kraemer L."/>
            <person name="Andreson R."/>
            <person name="Gutowska M.A."/>
            <person name="Wolf J."/>
            <person name="Bergner S.V."/>
            <person name="Schilhabel M.B."/>
            <person name="Klostermeier U.C."/>
            <person name="Beiko R.G."/>
            <person name="Rosenstiel P."/>
            <person name="Hippler M."/>
            <person name="Laroche J."/>
        </authorList>
    </citation>
    <scope>NUCLEOTIDE SEQUENCE [LARGE SCALE GENOMIC DNA]</scope>
    <source>
        <strain evidence="4 5">CCMP1005</strain>
    </source>
</reference>
<dbReference type="InterPro" id="IPR036724">
    <property type="entry name" value="Cobalamin-bd_sf"/>
</dbReference>
<dbReference type="PANTHER" id="PTHR45833">
    <property type="entry name" value="METHIONINE SYNTHASE"/>
    <property type="match status" value="1"/>
</dbReference>
<dbReference type="EMBL" id="AGNL01001592">
    <property type="protein sequence ID" value="EJK76878.1"/>
    <property type="molecule type" value="Genomic_DNA"/>
</dbReference>
<evidence type="ECO:0000256" key="2">
    <source>
        <dbReference type="ARBA" id="ARBA00023285"/>
    </source>
</evidence>
<organism evidence="4 5">
    <name type="scientific">Thalassiosira oceanica</name>
    <name type="common">Marine diatom</name>
    <dbReference type="NCBI Taxonomy" id="159749"/>
    <lineage>
        <taxon>Eukaryota</taxon>
        <taxon>Sar</taxon>
        <taxon>Stramenopiles</taxon>
        <taxon>Ochrophyta</taxon>
        <taxon>Bacillariophyta</taxon>
        <taxon>Coscinodiscophyceae</taxon>
        <taxon>Thalassiosirophycidae</taxon>
        <taxon>Thalassiosirales</taxon>
        <taxon>Thalassiosiraceae</taxon>
        <taxon>Thalassiosira</taxon>
    </lineage>
</organism>
<evidence type="ECO:0000259" key="3">
    <source>
        <dbReference type="PROSITE" id="PS51332"/>
    </source>
</evidence>
<dbReference type="AlphaFoldDB" id="K0TDT0"/>
<comment type="caution">
    <text evidence="4">The sequence shown here is derived from an EMBL/GenBank/DDBJ whole genome shotgun (WGS) entry which is preliminary data.</text>
</comment>
<dbReference type="GO" id="GO:0031419">
    <property type="term" value="F:cobalamin binding"/>
    <property type="evidence" value="ECO:0007669"/>
    <property type="project" value="InterPro"/>
</dbReference>
<dbReference type="PROSITE" id="PS51332">
    <property type="entry name" value="B12_BINDING"/>
    <property type="match status" value="1"/>
</dbReference>